<dbReference type="AlphaFoldDB" id="G7DSM0"/>
<accession>G7DSM0</accession>
<feature type="region of interest" description="Disordered" evidence="1">
    <location>
        <begin position="349"/>
        <end position="371"/>
    </location>
</feature>
<reference evidence="2 3" key="2">
    <citation type="journal article" date="2012" name="Open Biol.">
        <title>Characteristics of nucleosomes and linker DNA regions on the genome of the basidiomycete Mixia osmundae revealed by mono- and dinucleosome mapping.</title>
        <authorList>
            <person name="Nishida H."/>
            <person name="Kondo S."/>
            <person name="Matsumoto T."/>
            <person name="Suzuki Y."/>
            <person name="Yoshikawa H."/>
            <person name="Taylor T.D."/>
            <person name="Sugiyama J."/>
        </authorList>
    </citation>
    <scope>NUCLEOTIDE SEQUENCE [LARGE SCALE GENOMIC DNA]</scope>
    <source>
        <strain evidence="3">CBS 9802 / IAM 14324 / JCM 22182 / KY 12970</strain>
    </source>
</reference>
<dbReference type="Proteomes" id="UP000009131">
    <property type="component" value="Unassembled WGS sequence"/>
</dbReference>
<evidence type="ECO:0000313" key="2">
    <source>
        <dbReference type="EMBL" id="GAA93580.1"/>
    </source>
</evidence>
<proteinExistence type="predicted"/>
<feature type="compositionally biased region" description="Polar residues" evidence="1">
    <location>
        <begin position="398"/>
        <end position="408"/>
    </location>
</feature>
<feature type="compositionally biased region" description="Acidic residues" evidence="1">
    <location>
        <begin position="224"/>
        <end position="234"/>
    </location>
</feature>
<feature type="compositionally biased region" description="Polar residues" evidence="1">
    <location>
        <begin position="359"/>
        <end position="369"/>
    </location>
</feature>
<feature type="region of interest" description="Disordered" evidence="1">
    <location>
        <begin position="273"/>
        <end position="326"/>
    </location>
</feature>
<sequence>MTTSNKVRLDGAQLSGQMKEALHDSDTVSESRSAMSGDPTVVLPFGKGRNTRTSSKEAPMNLSSKPRSTSSSSSSSPSELVDFERPRAAFMLSEQSGTESRRICRRRLSQESIESAGSTAAASLSGTLSNNAGASSNSFGSRRSSMLSNFSSTSSLASTAHSTAPSLGASASQSPKLSTLAERIRKDSGASSFVTTTTSVSPLLSARPSPPGLAGISIDHSAIAEDEDEDEQEQERERAAFASALALFGPPPPYPSGFFQPNRTLYTIKSPSQISLSSRPPLQKRPPHNSHTSSLKALSVSTVRASSQDGSSDDHLGSPMEQQHSNGALRRNITEPIPLHACWSTAADEYDEEDEPNASAPSTPDSVRSNSDDDILAEAISLTHMALLQPQLIPAASPSVQSNQSFTPYTPPQKPRAPESIMSHTSTLSRFGLKRFGDRERKRPSPIERGISSSSINSRKIWLEKPSQSMHVIVPDSPTEMYSPAKSQELTRLADMYRSHSTDERALLAEIAQSRNKV</sequence>
<feature type="compositionally biased region" description="Low complexity" evidence="1">
    <location>
        <begin position="63"/>
        <end position="78"/>
    </location>
</feature>
<dbReference type="EMBL" id="BABT02000007">
    <property type="protein sequence ID" value="GAA93580.1"/>
    <property type="molecule type" value="Genomic_DNA"/>
</dbReference>
<feature type="region of interest" description="Disordered" evidence="1">
    <location>
        <begin position="398"/>
        <end position="424"/>
    </location>
</feature>
<evidence type="ECO:0000313" key="3">
    <source>
        <dbReference type="Proteomes" id="UP000009131"/>
    </source>
</evidence>
<feature type="compositionally biased region" description="Low complexity" evidence="1">
    <location>
        <begin position="115"/>
        <end position="167"/>
    </location>
</feature>
<dbReference type="HOGENOM" id="CLU_525882_0_0_1"/>
<gene>
    <name evidence="2" type="primary">Mo00224</name>
    <name evidence="2" type="ORF">E5Q_00224</name>
</gene>
<dbReference type="InParanoid" id="G7DSM0"/>
<feature type="compositionally biased region" description="Polar residues" evidence="1">
    <location>
        <begin position="289"/>
        <end position="310"/>
    </location>
</feature>
<organism evidence="2 3">
    <name type="scientific">Mixia osmundae (strain CBS 9802 / IAM 14324 / JCM 22182 / KY 12970)</name>
    <dbReference type="NCBI Taxonomy" id="764103"/>
    <lineage>
        <taxon>Eukaryota</taxon>
        <taxon>Fungi</taxon>
        <taxon>Dikarya</taxon>
        <taxon>Basidiomycota</taxon>
        <taxon>Pucciniomycotina</taxon>
        <taxon>Mixiomycetes</taxon>
        <taxon>Mixiales</taxon>
        <taxon>Mixiaceae</taxon>
        <taxon>Mixia</taxon>
    </lineage>
</organism>
<feature type="region of interest" description="Disordered" evidence="1">
    <location>
        <begin position="1"/>
        <end position="236"/>
    </location>
</feature>
<dbReference type="RefSeq" id="XP_014566516.1">
    <property type="nucleotide sequence ID" value="XM_014711030.1"/>
</dbReference>
<evidence type="ECO:0000256" key="1">
    <source>
        <dbReference type="SAM" id="MobiDB-lite"/>
    </source>
</evidence>
<name>G7DSM0_MIXOS</name>
<protein>
    <submittedName>
        <fullName evidence="2">Uncharacterized protein</fullName>
    </submittedName>
</protein>
<reference evidence="2 3" key="1">
    <citation type="journal article" date="2011" name="J. Gen. Appl. Microbiol.">
        <title>Draft genome sequencing of the enigmatic basidiomycete Mixia osmundae.</title>
        <authorList>
            <person name="Nishida H."/>
            <person name="Nagatsuka Y."/>
            <person name="Sugiyama J."/>
        </authorList>
    </citation>
    <scope>NUCLEOTIDE SEQUENCE [LARGE SCALE GENOMIC DNA]</scope>
    <source>
        <strain evidence="3">CBS 9802 / IAM 14324 / JCM 22182 / KY 12970</strain>
    </source>
</reference>
<keyword evidence="3" id="KW-1185">Reference proteome</keyword>
<comment type="caution">
    <text evidence="2">The sequence shown here is derived from an EMBL/GenBank/DDBJ whole genome shotgun (WGS) entry which is preliminary data.</text>
</comment>
<feature type="compositionally biased region" description="Low complexity" evidence="1">
    <location>
        <begin position="191"/>
        <end position="201"/>
    </location>
</feature>